<feature type="binding site" evidence="9">
    <location>
        <position position="174"/>
    </location>
    <ligand>
        <name>ATP</name>
        <dbReference type="ChEBI" id="CHEBI:30616"/>
    </ligand>
</feature>
<dbReference type="Pfam" id="PF05491">
    <property type="entry name" value="WHD_RuvB"/>
    <property type="match status" value="1"/>
</dbReference>
<proteinExistence type="inferred from homology"/>
<dbReference type="NCBIfam" id="TIGR00635">
    <property type="entry name" value="ruvB"/>
    <property type="match status" value="1"/>
</dbReference>
<feature type="region of interest" description="Large ATPase domain (RuvB-L)" evidence="9">
    <location>
        <begin position="4"/>
        <end position="184"/>
    </location>
</feature>
<dbReference type="SMART" id="SM00382">
    <property type="entry name" value="AAA"/>
    <property type="match status" value="1"/>
</dbReference>
<dbReference type="GO" id="GO:0005737">
    <property type="term" value="C:cytoplasm"/>
    <property type="evidence" value="ECO:0007669"/>
    <property type="project" value="UniProtKB-SubCell"/>
</dbReference>
<dbReference type="PANTHER" id="PTHR42848">
    <property type="match status" value="1"/>
</dbReference>
<dbReference type="OrthoDB" id="9804478at2"/>
<feature type="region of interest" description="Head domain (RuvB-H)" evidence="9">
    <location>
        <begin position="258"/>
        <end position="347"/>
    </location>
</feature>
<dbReference type="CDD" id="cd00009">
    <property type="entry name" value="AAA"/>
    <property type="match status" value="1"/>
</dbReference>
<dbReference type="GO" id="GO:0005524">
    <property type="term" value="F:ATP binding"/>
    <property type="evidence" value="ECO:0007669"/>
    <property type="project" value="UniProtKB-UniRule"/>
</dbReference>
<comment type="subcellular location">
    <subcellularLocation>
        <location evidence="9">Cytoplasm</location>
    </subcellularLocation>
</comment>
<dbReference type="Pfam" id="PF05496">
    <property type="entry name" value="RuvB_N"/>
    <property type="match status" value="1"/>
</dbReference>
<keyword evidence="1 9" id="KW-0963">Cytoplasm</keyword>
<dbReference type="GO" id="GO:0016887">
    <property type="term" value="F:ATP hydrolysis activity"/>
    <property type="evidence" value="ECO:0007669"/>
    <property type="project" value="RHEA"/>
</dbReference>
<reference evidence="11 12" key="1">
    <citation type="submission" date="2009-10" db="EMBL/GenBank/DDBJ databases">
        <title>Complete sequence of chromosome of Ammonifex degensii KC4.</title>
        <authorList>
            <consortium name="US DOE Joint Genome Institute"/>
            <person name="Kerfeld C."/>
            <person name="Goodner B."/>
            <person name="Huber H."/>
            <person name="Stetter K."/>
            <person name="Lucas S."/>
            <person name="Copeland A."/>
            <person name="Lapidus A."/>
            <person name="Glavina del Rio T."/>
            <person name="Dalin E."/>
            <person name="Tice H."/>
            <person name="Bruce D."/>
            <person name="Goodwin L."/>
            <person name="Pitluck S."/>
            <person name="Saunders E."/>
            <person name="Brettin T."/>
            <person name="Detter J.C."/>
            <person name="Han C."/>
            <person name="Larimer F."/>
            <person name="Land M."/>
            <person name="Hauser L."/>
            <person name="Kyrpides N."/>
            <person name="Ovchinnikova G."/>
            <person name="Richardson P."/>
        </authorList>
    </citation>
    <scope>NUCLEOTIDE SEQUENCE [LARGE SCALE GENOMIC DNA]</scope>
    <source>
        <strain evidence="12">DSM 10501 / KC4</strain>
    </source>
</reference>
<evidence type="ECO:0000256" key="8">
    <source>
        <dbReference type="ARBA" id="ARBA00023204"/>
    </source>
</evidence>
<dbReference type="HOGENOM" id="CLU_055599_1_0_9"/>
<evidence type="ECO:0000256" key="6">
    <source>
        <dbReference type="ARBA" id="ARBA00023125"/>
    </source>
</evidence>
<dbReference type="GO" id="GO:0006310">
    <property type="term" value="P:DNA recombination"/>
    <property type="evidence" value="ECO:0007669"/>
    <property type="project" value="UniProtKB-UniRule"/>
</dbReference>
<keyword evidence="12" id="KW-1185">Reference proteome</keyword>
<keyword evidence="7 9" id="KW-0233">DNA recombination</keyword>
<dbReference type="GO" id="GO:0006281">
    <property type="term" value="P:DNA repair"/>
    <property type="evidence" value="ECO:0007669"/>
    <property type="project" value="UniProtKB-UniRule"/>
</dbReference>
<dbReference type="GO" id="GO:0048476">
    <property type="term" value="C:Holliday junction resolvase complex"/>
    <property type="evidence" value="ECO:0007669"/>
    <property type="project" value="UniProtKB-UniRule"/>
</dbReference>
<dbReference type="Proteomes" id="UP000002620">
    <property type="component" value="Chromosome"/>
</dbReference>
<feature type="binding site" evidence="9">
    <location>
        <position position="69"/>
    </location>
    <ligand>
        <name>Mg(2+)</name>
        <dbReference type="ChEBI" id="CHEBI:18420"/>
    </ligand>
</feature>
<keyword evidence="11" id="KW-0347">Helicase</keyword>
<dbReference type="Pfam" id="PF17864">
    <property type="entry name" value="AAA_lid_4"/>
    <property type="match status" value="1"/>
</dbReference>
<sequence>MKGEPRLVAAEAGEEERQFELSLRPRRLEEFVGQEKVKEALRIACEAARRRREPLDHVLLSGPPGLGKTTLARIIAAEMGVNVRVTSGPAIERPGDLAAILTSLSPGDVLFIDEIHRLHRAVEEILYPAMEDRALDLVIGKGPGARAVRLSLPPFTLVGATTRMGLLSSPLRDRFGLAFHLEYYSPAELERILERTADILGIKLLPEGAAVIARRARGTPRVAIRLLRRVRDYVEVKAEGIITEEAAVEALDFLAVDELGLDPVDRRYLRCLIERFGGGPAGVEALAASTGEEVSTLEEVVEPYLLQVGLIVRTPRGRLATPEAYRHLGIKPPSVLRQETLWSEEEE</sequence>
<keyword evidence="5 9" id="KW-0067">ATP-binding</keyword>
<dbReference type="InterPro" id="IPR041445">
    <property type="entry name" value="AAA_lid_4"/>
</dbReference>
<keyword evidence="3 9" id="KW-0227">DNA damage</keyword>
<feature type="binding site" evidence="9">
    <location>
        <position position="318"/>
    </location>
    <ligand>
        <name>DNA</name>
        <dbReference type="ChEBI" id="CHEBI:16991"/>
    </ligand>
</feature>
<dbReference type="InterPro" id="IPR036390">
    <property type="entry name" value="WH_DNA-bd_sf"/>
</dbReference>
<dbReference type="STRING" id="429009.Adeg_1630"/>
<dbReference type="EC" id="3.6.4.-" evidence="9"/>
<comment type="caution">
    <text evidence="9">Lacks conserved residue(s) required for the propagation of feature annotation.</text>
</comment>
<dbReference type="EMBL" id="CP001785">
    <property type="protein sequence ID" value="ACX52724.1"/>
    <property type="molecule type" value="Genomic_DNA"/>
</dbReference>
<evidence type="ECO:0000256" key="9">
    <source>
        <dbReference type="HAMAP-Rule" id="MF_00016"/>
    </source>
</evidence>
<protein>
    <recommendedName>
        <fullName evidence="9">Holliday junction branch migration complex subunit RuvB</fullName>
        <ecNumber evidence="9">3.6.4.-</ecNumber>
    </recommendedName>
</protein>
<dbReference type="InterPro" id="IPR036388">
    <property type="entry name" value="WH-like_DNA-bd_sf"/>
</dbReference>
<dbReference type="GO" id="GO:0009378">
    <property type="term" value="F:four-way junction helicase activity"/>
    <property type="evidence" value="ECO:0007669"/>
    <property type="project" value="InterPro"/>
</dbReference>
<dbReference type="SUPFAM" id="SSF52540">
    <property type="entry name" value="P-loop containing nucleoside triphosphate hydrolases"/>
    <property type="match status" value="1"/>
</dbReference>
<dbReference type="InterPro" id="IPR003593">
    <property type="entry name" value="AAA+_ATPase"/>
</dbReference>
<comment type="function">
    <text evidence="9">The RuvA-RuvB-RuvC complex processes Holliday junction (HJ) DNA during genetic recombination and DNA repair, while the RuvA-RuvB complex plays an important role in the rescue of blocked DNA replication forks via replication fork reversal (RFR). RuvA specifically binds to HJ cruciform DNA, conferring on it an open structure. The RuvB hexamer acts as an ATP-dependent pump, pulling dsDNA into and through the RuvAB complex. RuvB forms 2 homohexamers on either side of HJ DNA bound by 1 or 2 RuvA tetramers; 4 subunits per hexamer contact DNA at a time. Coordinated motions by a converter formed by DNA-disengaged RuvB subunits stimulates ATP hydrolysis and nucleotide exchange. Immobilization of the converter enables RuvB to convert the ATP-contained energy into a lever motion, pulling 2 nucleotides of DNA out of the RuvA tetramer per ATP hydrolyzed, thus driving DNA branch migration. The RuvB motors rotate together with the DNA substrate, which together with the progressing nucleotide cycle form the mechanistic basis for DNA recombination by continuous HJ branch migration. Branch migration allows RuvC to scan DNA until it finds its consensus sequence, where it cleaves and resolves cruciform DNA.</text>
</comment>
<feature type="domain" description="AAA+ ATPase" evidence="10">
    <location>
        <begin position="54"/>
        <end position="185"/>
    </location>
</feature>
<dbReference type="InterPro" id="IPR004605">
    <property type="entry name" value="DNA_helicase_Holl-junc_RuvB"/>
</dbReference>
<dbReference type="Gene3D" id="1.10.8.60">
    <property type="match status" value="1"/>
</dbReference>
<dbReference type="PANTHER" id="PTHR42848:SF1">
    <property type="entry name" value="HOLLIDAY JUNCTION BRANCH MIGRATION COMPLEX SUBUNIT RUVB"/>
    <property type="match status" value="1"/>
</dbReference>
<feature type="binding site" evidence="9">
    <location>
        <position position="65"/>
    </location>
    <ligand>
        <name>ATP</name>
        <dbReference type="ChEBI" id="CHEBI:30616"/>
    </ligand>
</feature>
<gene>
    <name evidence="9" type="primary">ruvB</name>
    <name evidence="11" type="ordered locus">Adeg_1630</name>
</gene>
<dbReference type="RefSeq" id="WP_015739601.1">
    <property type="nucleotide sequence ID" value="NC_013385.1"/>
</dbReference>
<keyword evidence="6 9" id="KW-0238">DNA-binding</keyword>
<evidence type="ECO:0000256" key="7">
    <source>
        <dbReference type="ARBA" id="ARBA00023172"/>
    </source>
</evidence>
<dbReference type="KEGG" id="adg:Adeg_1630"/>
<dbReference type="GO" id="GO:0000400">
    <property type="term" value="F:four-way junction DNA binding"/>
    <property type="evidence" value="ECO:0007669"/>
    <property type="project" value="UniProtKB-UniRule"/>
</dbReference>
<feature type="binding site" evidence="9">
    <location>
        <position position="313"/>
    </location>
    <ligand>
        <name>DNA</name>
        <dbReference type="ChEBI" id="CHEBI:16991"/>
    </ligand>
</feature>
<dbReference type="eggNOG" id="COG2255">
    <property type="taxonomic scope" value="Bacteria"/>
</dbReference>
<dbReference type="SUPFAM" id="SSF46785">
    <property type="entry name" value="Winged helix' DNA-binding domain"/>
    <property type="match status" value="1"/>
</dbReference>
<dbReference type="InterPro" id="IPR008823">
    <property type="entry name" value="RuvB_wg_C"/>
</dbReference>
<feature type="binding site" evidence="9">
    <location>
        <position position="69"/>
    </location>
    <ligand>
        <name>ATP</name>
        <dbReference type="ChEBI" id="CHEBI:30616"/>
    </ligand>
</feature>
<evidence type="ECO:0000313" key="11">
    <source>
        <dbReference type="EMBL" id="ACX52724.1"/>
    </source>
</evidence>
<name>C9R8U5_AMMDK</name>
<accession>C9R8U5</accession>
<keyword evidence="8 9" id="KW-0234">DNA repair</keyword>
<dbReference type="HAMAP" id="MF_00016">
    <property type="entry name" value="DNA_HJ_migration_RuvB"/>
    <property type="match status" value="1"/>
</dbReference>
<organism evidence="11 12">
    <name type="scientific">Ammonifex degensii (strain DSM 10501 / KC4)</name>
    <dbReference type="NCBI Taxonomy" id="429009"/>
    <lineage>
        <taxon>Bacteria</taxon>
        <taxon>Bacillati</taxon>
        <taxon>Bacillota</taxon>
        <taxon>Clostridia</taxon>
        <taxon>Thermoanaerobacterales</taxon>
        <taxon>Thermoanaerobacteraceae</taxon>
        <taxon>Ammonifex</taxon>
    </lineage>
</organism>
<feature type="binding site" evidence="9">
    <location>
        <position position="23"/>
    </location>
    <ligand>
        <name>ATP</name>
        <dbReference type="ChEBI" id="CHEBI:30616"/>
    </ligand>
</feature>
<dbReference type="NCBIfam" id="NF000868">
    <property type="entry name" value="PRK00080.1"/>
    <property type="match status" value="1"/>
</dbReference>
<evidence type="ECO:0000256" key="3">
    <source>
        <dbReference type="ARBA" id="ARBA00022763"/>
    </source>
</evidence>
<evidence type="ECO:0000259" key="10">
    <source>
        <dbReference type="SMART" id="SM00382"/>
    </source>
</evidence>
<dbReference type="InterPro" id="IPR027417">
    <property type="entry name" value="P-loop_NTPase"/>
</dbReference>
<feature type="binding site" evidence="9">
    <location>
        <position position="70"/>
    </location>
    <ligand>
        <name>ATP</name>
        <dbReference type="ChEBI" id="CHEBI:30616"/>
    </ligand>
</feature>
<dbReference type="Gene3D" id="3.40.50.300">
    <property type="entry name" value="P-loop containing nucleotide triphosphate hydrolases"/>
    <property type="match status" value="1"/>
</dbReference>
<comment type="catalytic activity">
    <reaction evidence="9">
        <text>ATP + H2O = ADP + phosphate + H(+)</text>
        <dbReference type="Rhea" id="RHEA:13065"/>
        <dbReference type="ChEBI" id="CHEBI:15377"/>
        <dbReference type="ChEBI" id="CHEBI:15378"/>
        <dbReference type="ChEBI" id="CHEBI:30616"/>
        <dbReference type="ChEBI" id="CHEBI:43474"/>
        <dbReference type="ChEBI" id="CHEBI:456216"/>
    </reaction>
</comment>
<comment type="domain">
    <text evidence="9">Has 3 domains, the large (RuvB-L) and small ATPase (RuvB-S) domains and the C-terminal head (RuvB-H) domain. The head domain binds DNA, while the ATPase domains jointly bind ATP, ADP or are empty depending on the state of the subunit in the translocation cycle. During a single DNA translocation step the structure of each domain remains the same, but their relative positions change.</text>
</comment>
<keyword evidence="2 9" id="KW-0547">Nucleotide-binding</keyword>
<evidence type="ECO:0000313" key="12">
    <source>
        <dbReference type="Proteomes" id="UP000002620"/>
    </source>
</evidence>
<comment type="subunit">
    <text evidence="9">Homohexamer. Forms an RuvA(8)-RuvB(12)-Holliday junction (HJ) complex. HJ DNA is sandwiched between 2 RuvA tetramers; dsDNA enters through RuvA and exits via RuvB. An RuvB hexamer assembles on each DNA strand where it exits the tetramer. Each RuvB hexamer is contacted by two RuvA subunits (via domain III) on 2 adjacent RuvB subunits; this complex drives branch migration. In the full resolvosome a probable DNA-RuvA(4)-RuvB(12)-RuvC(2) complex forms which resolves the HJ.</text>
</comment>
<keyword evidence="4 9" id="KW-0378">Hydrolase</keyword>
<feature type="binding site" evidence="9">
    <location>
        <position position="221"/>
    </location>
    <ligand>
        <name>ATP</name>
        <dbReference type="ChEBI" id="CHEBI:30616"/>
    </ligand>
</feature>
<evidence type="ECO:0000256" key="4">
    <source>
        <dbReference type="ARBA" id="ARBA00022801"/>
    </source>
</evidence>
<comment type="similarity">
    <text evidence="9">Belongs to the RuvB family.</text>
</comment>
<dbReference type="AlphaFoldDB" id="C9R8U5"/>
<evidence type="ECO:0000256" key="5">
    <source>
        <dbReference type="ARBA" id="ARBA00022840"/>
    </source>
</evidence>
<dbReference type="InterPro" id="IPR008824">
    <property type="entry name" value="RuvB-like_N"/>
</dbReference>
<evidence type="ECO:0000256" key="2">
    <source>
        <dbReference type="ARBA" id="ARBA00022741"/>
    </source>
</evidence>
<feature type="binding site" evidence="9">
    <location>
        <position position="68"/>
    </location>
    <ligand>
        <name>ATP</name>
        <dbReference type="ChEBI" id="CHEBI:30616"/>
    </ligand>
</feature>
<dbReference type="Gene3D" id="1.10.10.10">
    <property type="entry name" value="Winged helix-like DNA-binding domain superfamily/Winged helix DNA-binding domain"/>
    <property type="match status" value="1"/>
</dbReference>
<feature type="binding site" evidence="9">
    <location>
        <position position="184"/>
    </location>
    <ligand>
        <name>ATP</name>
        <dbReference type="ChEBI" id="CHEBI:30616"/>
    </ligand>
</feature>
<evidence type="ECO:0000256" key="1">
    <source>
        <dbReference type="ARBA" id="ARBA00022490"/>
    </source>
</evidence>
<feature type="binding site" evidence="9">
    <location>
        <position position="24"/>
    </location>
    <ligand>
        <name>ATP</name>
        <dbReference type="ChEBI" id="CHEBI:30616"/>
    </ligand>
</feature>
<feature type="region of interest" description="Small ATPAse domain (RuvB-S)" evidence="9">
    <location>
        <begin position="185"/>
        <end position="255"/>
    </location>
</feature>